<reference evidence="4 5" key="1">
    <citation type="submission" date="2016-10" db="EMBL/GenBank/DDBJ databases">
        <authorList>
            <person name="de Groot N.N."/>
        </authorList>
    </citation>
    <scope>NUCLEOTIDE SEQUENCE [LARGE SCALE GENOMIC DNA]</scope>
    <source>
        <strain evidence="4 5">AR40</strain>
    </source>
</reference>
<dbReference type="eggNOG" id="COG0702">
    <property type="taxonomic scope" value="Bacteria"/>
</dbReference>
<accession>A0A1H9WP00</accession>
<evidence type="ECO:0000313" key="4">
    <source>
        <dbReference type="EMBL" id="SES35605.1"/>
    </source>
</evidence>
<feature type="domain" description="NAD(P)-binding" evidence="3">
    <location>
        <begin position="7"/>
        <end position="193"/>
    </location>
</feature>
<dbReference type="PANTHER" id="PTHR47128:SF2">
    <property type="entry name" value="PROTEIN HIGH CHLOROPHYLL FLUORESCENCE PHENOTYPE 244, CHLOROPLASTIC"/>
    <property type="match status" value="1"/>
</dbReference>
<dbReference type="EMBL" id="FOGJ01000032">
    <property type="protein sequence ID" value="SES35605.1"/>
    <property type="molecule type" value="Genomic_DNA"/>
</dbReference>
<dbReference type="InterPro" id="IPR044256">
    <property type="entry name" value="HCF244-like"/>
</dbReference>
<evidence type="ECO:0000256" key="2">
    <source>
        <dbReference type="ARBA" id="ARBA00023276"/>
    </source>
</evidence>
<dbReference type="InterPro" id="IPR016040">
    <property type="entry name" value="NAD(P)-bd_dom"/>
</dbReference>
<dbReference type="RefSeq" id="WP_074758457.1">
    <property type="nucleotide sequence ID" value="NZ_FOGJ01000032.1"/>
</dbReference>
<dbReference type="GO" id="GO:0009523">
    <property type="term" value="C:photosystem II"/>
    <property type="evidence" value="ECO:0007669"/>
    <property type="project" value="UniProtKB-KW"/>
</dbReference>
<keyword evidence="1" id="KW-0602">Photosynthesis</keyword>
<gene>
    <name evidence="4" type="ORF">SAMN04487884_13227</name>
</gene>
<dbReference type="AlphaFoldDB" id="A0A1H9WP00"/>
<dbReference type="PANTHER" id="PTHR47128">
    <property type="match status" value="1"/>
</dbReference>
<organism evidence="4 5">
    <name type="scientific">Butyrivibrio fibrisolvens</name>
    <dbReference type="NCBI Taxonomy" id="831"/>
    <lineage>
        <taxon>Bacteria</taxon>
        <taxon>Bacillati</taxon>
        <taxon>Bacillota</taxon>
        <taxon>Clostridia</taxon>
        <taxon>Lachnospirales</taxon>
        <taxon>Lachnospiraceae</taxon>
        <taxon>Butyrivibrio</taxon>
    </lineage>
</organism>
<keyword evidence="2" id="KW-0604">Photosystem II</keyword>
<dbReference type="OrthoDB" id="9785372at2"/>
<sequence>MKIVLAGAYGHLGGDILKALESMGHDIIALDLNERPIEFTGNGSVSFKRCDVTKADMLSGVLSGADMIISTVGLTKASKDVSCYSIDLKGNINLLEEAKSAGIKKFIYISVIHADEHPEIPLLDAKAKFEKALKESGLEYVIYRPTGYFYDIVHVLKPMVEKGAINLLSGEPGVANVIATEDFADYIASHLDEKNTTISIGGTETYNYDEIARMCFEAAGKPCVIKRAPSFIFDILIFINKIKKTGKADIIKFSKFTLTGNLVGDVKYGKQSFSEYIKKSF</sequence>
<evidence type="ECO:0000313" key="5">
    <source>
        <dbReference type="Proteomes" id="UP000182584"/>
    </source>
</evidence>
<dbReference type="Proteomes" id="UP000182584">
    <property type="component" value="Unassembled WGS sequence"/>
</dbReference>
<evidence type="ECO:0000256" key="1">
    <source>
        <dbReference type="ARBA" id="ARBA00022531"/>
    </source>
</evidence>
<dbReference type="InterPro" id="IPR036291">
    <property type="entry name" value="NAD(P)-bd_dom_sf"/>
</dbReference>
<name>A0A1H9WP00_BUTFI</name>
<dbReference type="Pfam" id="PF13460">
    <property type="entry name" value="NAD_binding_10"/>
    <property type="match status" value="1"/>
</dbReference>
<evidence type="ECO:0000259" key="3">
    <source>
        <dbReference type="Pfam" id="PF13460"/>
    </source>
</evidence>
<proteinExistence type="predicted"/>
<dbReference type="GO" id="GO:0015979">
    <property type="term" value="P:photosynthesis"/>
    <property type="evidence" value="ECO:0007669"/>
    <property type="project" value="UniProtKB-KW"/>
</dbReference>
<dbReference type="SUPFAM" id="SSF51735">
    <property type="entry name" value="NAD(P)-binding Rossmann-fold domains"/>
    <property type="match status" value="1"/>
</dbReference>
<protein>
    <submittedName>
        <fullName evidence="4">Uncharacterized conserved protein YbjT, contains NAD(P)-binding and DUF2867 domains</fullName>
    </submittedName>
</protein>
<dbReference type="Gene3D" id="3.40.50.720">
    <property type="entry name" value="NAD(P)-binding Rossmann-like Domain"/>
    <property type="match status" value="1"/>
</dbReference>